<dbReference type="OrthoDB" id="886726at2"/>
<dbReference type="KEGG" id="als:DJ013_09930"/>
<reference evidence="1 2" key="1">
    <citation type="submission" date="2018-05" db="EMBL/GenBank/DDBJ databases">
        <title>Complete genome sequence of Arcticibacterium luteifluviistationis SM1504T, a cytophagaceae bacterium isolated from Arctic surface seawater.</title>
        <authorList>
            <person name="Li Y."/>
            <person name="Qin Q.-L."/>
        </authorList>
    </citation>
    <scope>NUCLEOTIDE SEQUENCE [LARGE SCALE GENOMIC DNA]</scope>
    <source>
        <strain evidence="1 2">SM1504</strain>
    </source>
</reference>
<accession>A0A2Z4GB16</accession>
<gene>
    <name evidence="1" type="ORF">DJ013_09930</name>
</gene>
<sequence>MKILKRIMSYMLLSCQKATQLIEKRKIHNLSWQEKILLDSHLGMCKACKGYEKQSETIDQLFEHHHQSTDDSAELSDKEKDELIKFLQNNN</sequence>
<keyword evidence="2" id="KW-1185">Reference proteome</keyword>
<dbReference type="RefSeq" id="WP_111371665.1">
    <property type="nucleotide sequence ID" value="NZ_CP029480.1"/>
</dbReference>
<evidence type="ECO:0008006" key="3">
    <source>
        <dbReference type="Google" id="ProtNLM"/>
    </source>
</evidence>
<evidence type="ECO:0000313" key="2">
    <source>
        <dbReference type="Proteomes" id="UP000249873"/>
    </source>
</evidence>
<evidence type="ECO:0000313" key="1">
    <source>
        <dbReference type="EMBL" id="AWV98472.1"/>
    </source>
</evidence>
<dbReference type="AlphaFoldDB" id="A0A2Z4GB16"/>
<protein>
    <recommendedName>
        <fullName evidence="3">Zinc-finger domain-containing protein</fullName>
    </recommendedName>
</protein>
<organism evidence="1 2">
    <name type="scientific">Arcticibacterium luteifluviistationis</name>
    <dbReference type="NCBI Taxonomy" id="1784714"/>
    <lineage>
        <taxon>Bacteria</taxon>
        <taxon>Pseudomonadati</taxon>
        <taxon>Bacteroidota</taxon>
        <taxon>Cytophagia</taxon>
        <taxon>Cytophagales</taxon>
        <taxon>Leadbetterellaceae</taxon>
        <taxon>Arcticibacterium</taxon>
    </lineage>
</organism>
<dbReference type="Proteomes" id="UP000249873">
    <property type="component" value="Chromosome"/>
</dbReference>
<dbReference type="EMBL" id="CP029480">
    <property type="protein sequence ID" value="AWV98472.1"/>
    <property type="molecule type" value="Genomic_DNA"/>
</dbReference>
<name>A0A2Z4GB16_9BACT</name>
<proteinExistence type="predicted"/>